<dbReference type="InterPro" id="IPR020846">
    <property type="entry name" value="MFS_dom"/>
</dbReference>
<keyword evidence="5 8" id="KW-0812">Transmembrane</keyword>
<evidence type="ECO:0000256" key="6">
    <source>
        <dbReference type="ARBA" id="ARBA00022989"/>
    </source>
</evidence>
<proteinExistence type="predicted"/>
<protein>
    <submittedName>
        <fullName evidence="10">MFS transporter</fullName>
    </submittedName>
</protein>
<sequence length="302" mass="32992">MTELPDNTRWQLWIVAFGFFMQSLDTTIVNTALPSMAKSLGESPLHMHMVVVPYVLTVAVMLPASGWLADKIGVRNIFFAAIVLFTLGSLFCALSGTLNQLVLARVLQGVGGAMMVLVFLQIGLGFSPFHAGLMMIPMVLGSMGMKRIVVQIVNRFGYRRVLVATTLGLALVSLLFMSVALLGWYYLLPLVLLLQGMVNSARFSSMNTLTLKDLPDTLASSGNSLLSMIMQLSMSIGVTIAGMLLGMFGQQHIGIDSSATHHVFMYTWLCMAVIIALPAIIFARVPNDTQQNMVISRRKRSL</sequence>
<feature type="transmembrane region" description="Helical" evidence="8">
    <location>
        <begin position="225"/>
        <end position="245"/>
    </location>
</feature>
<dbReference type="GO" id="GO:0022857">
    <property type="term" value="F:transmembrane transporter activity"/>
    <property type="evidence" value="ECO:0007669"/>
    <property type="project" value="InterPro"/>
</dbReference>
<comment type="subcellular location">
    <subcellularLocation>
        <location evidence="1">Cell inner membrane</location>
        <topology evidence="1">Multi-pass membrane protein</topology>
    </subcellularLocation>
</comment>
<dbReference type="Proteomes" id="UP000839516">
    <property type="component" value="Unassembled WGS sequence"/>
</dbReference>
<dbReference type="InterPro" id="IPR036259">
    <property type="entry name" value="MFS_trans_sf"/>
</dbReference>
<organism evidence="10">
    <name type="scientific">Salmonella enterica subsp. enterica serovar Denver</name>
    <dbReference type="NCBI Taxonomy" id="1954177"/>
    <lineage>
        <taxon>Bacteria</taxon>
        <taxon>Pseudomonadati</taxon>
        <taxon>Pseudomonadota</taxon>
        <taxon>Gammaproteobacteria</taxon>
        <taxon>Enterobacterales</taxon>
        <taxon>Enterobacteriaceae</taxon>
        <taxon>Salmonella</taxon>
    </lineage>
</organism>
<feature type="transmembrane region" description="Helical" evidence="8">
    <location>
        <begin position="161"/>
        <end position="187"/>
    </location>
</feature>
<dbReference type="GO" id="GO:0005886">
    <property type="term" value="C:plasma membrane"/>
    <property type="evidence" value="ECO:0007669"/>
    <property type="project" value="UniProtKB-SubCell"/>
</dbReference>
<evidence type="ECO:0000256" key="7">
    <source>
        <dbReference type="ARBA" id="ARBA00023136"/>
    </source>
</evidence>
<dbReference type="FunFam" id="1.20.1250.20:FF:000021">
    <property type="entry name" value="Putative multidrug resistance protein MdtD"/>
    <property type="match status" value="1"/>
</dbReference>
<dbReference type="InterPro" id="IPR011701">
    <property type="entry name" value="MFS"/>
</dbReference>
<evidence type="ECO:0000256" key="3">
    <source>
        <dbReference type="ARBA" id="ARBA00022475"/>
    </source>
</evidence>
<dbReference type="Gene3D" id="1.20.1250.20">
    <property type="entry name" value="MFS general substrate transporter like domains"/>
    <property type="match status" value="1"/>
</dbReference>
<reference evidence="10" key="1">
    <citation type="submission" date="2018-09" db="EMBL/GenBank/DDBJ databases">
        <authorList>
            <consortium name="GenomeTrakr network: Whole genome sequencing for foodborne pathogen traceback"/>
        </authorList>
    </citation>
    <scope>NUCLEOTIDE SEQUENCE [LARGE SCALE GENOMIC DNA]</scope>
    <source>
        <strain evidence="10">FDA00013424</strain>
    </source>
</reference>
<keyword evidence="4" id="KW-0997">Cell inner membrane</keyword>
<keyword evidence="6 8" id="KW-1133">Transmembrane helix</keyword>
<dbReference type="EMBL" id="RTWO01000008">
    <property type="protein sequence ID" value="MKC75095.1"/>
    <property type="molecule type" value="Genomic_DNA"/>
</dbReference>
<accession>A0A657FMM9</accession>
<evidence type="ECO:0000256" key="5">
    <source>
        <dbReference type="ARBA" id="ARBA00022692"/>
    </source>
</evidence>
<evidence type="ECO:0000256" key="8">
    <source>
        <dbReference type="SAM" id="Phobius"/>
    </source>
</evidence>
<keyword evidence="3" id="KW-1003">Cell membrane</keyword>
<comment type="caution">
    <text evidence="10">The sequence shown here is derived from an EMBL/GenBank/DDBJ whole genome shotgun (WGS) entry which is preliminary data.</text>
</comment>
<evidence type="ECO:0000256" key="4">
    <source>
        <dbReference type="ARBA" id="ARBA00022519"/>
    </source>
</evidence>
<keyword evidence="2" id="KW-0813">Transport</keyword>
<name>A0A657FMM9_SALET</name>
<feature type="transmembrane region" description="Helical" evidence="8">
    <location>
        <begin position="118"/>
        <end position="140"/>
    </location>
</feature>
<feature type="domain" description="Major facilitator superfamily (MFS) profile" evidence="9">
    <location>
        <begin position="11"/>
        <end position="302"/>
    </location>
</feature>
<evidence type="ECO:0000256" key="2">
    <source>
        <dbReference type="ARBA" id="ARBA00022448"/>
    </source>
</evidence>
<dbReference type="PROSITE" id="PS50850">
    <property type="entry name" value="MFS"/>
    <property type="match status" value="1"/>
</dbReference>
<dbReference type="SUPFAM" id="SSF103473">
    <property type="entry name" value="MFS general substrate transporter"/>
    <property type="match status" value="2"/>
</dbReference>
<feature type="transmembrane region" description="Helical" evidence="8">
    <location>
        <begin position="266"/>
        <end position="285"/>
    </location>
</feature>
<evidence type="ECO:0000259" key="9">
    <source>
        <dbReference type="PROSITE" id="PS50850"/>
    </source>
</evidence>
<dbReference type="Pfam" id="PF07690">
    <property type="entry name" value="MFS_1"/>
    <property type="match status" value="1"/>
</dbReference>
<feature type="transmembrane region" description="Helical" evidence="8">
    <location>
        <begin position="77"/>
        <end position="98"/>
    </location>
</feature>
<feature type="transmembrane region" description="Helical" evidence="8">
    <location>
        <begin position="45"/>
        <end position="65"/>
    </location>
</feature>
<evidence type="ECO:0000256" key="1">
    <source>
        <dbReference type="ARBA" id="ARBA00004429"/>
    </source>
</evidence>
<dbReference type="PANTHER" id="PTHR42718">
    <property type="entry name" value="MAJOR FACILITATOR SUPERFAMILY MULTIDRUG TRANSPORTER MFSC"/>
    <property type="match status" value="1"/>
</dbReference>
<feature type="transmembrane region" description="Helical" evidence="8">
    <location>
        <begin position="12"/>
        <end position="33"/>
    </location>
</feature>
<dbReference type="AlphaFoldDB" id="A0A657FMM9"/>
<evidence type="ECO:0000313" key="10">
    <source>
        <dbReference type="EMBL" id="MKC75095.1"/>
    </source>
</evidence>
<gene>
    <name evidence="10" type="ORF">D1800_10295</name>
</gene>
<dbReference type="Gene3D" id="1.20.1720.10">
    <property type="entry name" value="Multidrug resistance protein D"/>
    <property type="match status" value="1"/>
</dbReference>
<dbReference type="PANTHER" id="PTHR42718:SF46">
    <property type="entry name" value="BLR6921 PROTEIN"/>
    <property type="match status" value="1"/>
</dbReference>
<keyword evidence="7 8" id="KW-0472">Membrane</keyword>